<dbReference type="EMBL" id="JABEPP010000003">
    <property type="protein sequence ID" value="NNM72909.1"/>
    <property type="molecule type" value="Genomic_DNA"/>
</dbReference>
<keyword evidence="3" id="KW-1185">Reference proteome</keyword>
<dbReference type="Proteomes" id="UP000564885">
    <property type="component" value="Unassembled WGS sequence"/>
</dbReference>
<sequence length="191" mass="20966">MRTGAVGRMSNRRPASEAWGMRALGLAAVMFLCSIGDAHAQNRPSQNDRSLIESCLREARTERRGEETCIGTVQGRCIKEPGGDTTTGMQRCGGRELAVWDERLNAAYRAALASDVGKQTTLRGRWARRLTGADIIRDAQRAWLRFRSRKCDAAGLPMEGGTGAGLLTLDCHLHETARQAIWLERLVGGEQ</sequence>
<reference evidence="2 3" key="1">
    <citation type="submission" date="2020-04" db="EMBL/GenBank/DDBJ databases">
        <title>Enterovirga sp. isolate from soil.</title>
        <authorList>
            <person name="Chea S."/>
            <person name="Kim D.-U."/>
        </authorList>
    </citation>
    <scope>NUCLEOTIDE SEQUENCE [LARGE SCALE GENOMIC DNA]</scope>
    <source>
        <strain evidence="2 3">DB1703</strain>
    </source>
</reference>
<dbReference type="Pfam" id="PF07007">
    <property type="entry name" value="LprI"/>
    <property type="match status" value="1"/>
</dbReference>
<gene>
    <name evidence="2" type="ORF">HJG44_11025</name>
</gene>
<dbReference type="Gene3D" id="1.20.1270.180">
    <property type="match status" value="1"/>
</dbReference>
<dbReference type="RefSeq" id="WP_171218423.1">
    <property type="nucleotide sequence ID" value="NZ_JABEPP010000003.1"/>
</dbReference>
<dbReference type="AlphaFoldDB" id="A0A849I920"/>
<feature type="domain" description="Lysozyme inhibitor LprI-like N-terminal" evidence="1">
    <location>
        <begin position="79"/>
        <end position="182"/>
    </location>
</feature>
<dbReference type="InterPro" id="IPR009739">
    <property type="entry name" value="LprI-like_N"/>
</dbReference>
<evidence type="ECO:0000313" key="2">
    <source>
        <dbReference type="EMBL" id="NNM72909.1"/>
    </source>
</evidence>
<comment type="caution">
    <text evidence="2">The sequence shown here is derived from an EMBL/GenBank/DDBJ whole genome shotgun (WGS) entry which is preliminary data.</text>
</comment>
<accession>A0A849I920</accession>
<name>A0A849I920_9HYPH</name>
<evidence type="ECO:0000313" key="3">
    <source>
        <dbReference type="Proteomes" id="UP000564885"/>
    </source>
</evidence>
<protein>
    <submittedName>
        <fullName evidence="2">DUF1311 domain-containing protein</fullName>
    </submittedName>
</protein>
<proteinExistence type="predicted"/>
<organism evidence="2 3">
    <name type="scientific">Enterovirga aerilata</name>
    <dbReference type="NCBI Taxonomy" id="2730920"/>
    <lineage>
        <taxon>Bacteria</taxon>
        <taxon>Pseudomonadati</taxon>
        <taxon>Pseudomonadota</taxon>
        <taxon>Alphaproteobacteria</taxon>
        <taxon>Hyphomicrobiales</taxon>
        <taxon>Methylobacteriaceae</taxon>
        <taxon>Enterovirga</taxon>
    </lineage>
</organism>
<evidence type="ECO:0000259" key="1">
    <source>
        <dbReference type="Pfam" id="PF07007"/>
    </source>
</evidence>